<organism evidence="10 11">
    <name type="scientific">Solihabitans fulvus</name>
    <dbReference type="NCBI Taxonomy" id="1892852"/>
    <lineage>
        <taxon>Bacteria</taxon>
        <taxon>Bacillati</taxon>
        <taxon>Actinomycetota</taxon>
        <taxon>Actinomycetes</taxon>
        <taxon>Pseudonocardiales</taxon>
        <taxon>Pseudonocardiaceae</taxon>
        <taxon>Solihabitans</taxon>
    </lineage>
</organism>
<accession>A0A5B2X6D7</accession>
<feature type="domain" description="ABC3 transporter permease C-terminal" evidence="8">
    <location>
        <begin position="262"/>
        <end position="384"/>
    </location>
</feature>
<keyword evidence="5 7" id="KW-0472">Membrane</keyword>
<reference evidence="10 11" key="1">
    <citation type="submission" date="2019-09" db="EMBL/GenBank/DDBJ databases">
        <title>Goodfellowia gen. nov., a new genus of the Pseudonocardineae related to Actinoalloteichus, containing Goodfellowia coeruleoviolacea gen. nov., comb. nov. gen. nov., comb. nov.</title>
        <authorList>
            <person name="Labeda D."/>
        </authorList>
    </citation>
    <scope>NUCLEOTIDE SEQUENCE [LARGE SCALE GENOMIC DNA]</scope>
    <source>
        <strain evidence="10 11">AN110305</strain>
    </source>
</reference>
<dbReference type="GO" id="GO:0005886">
    <property type="term" value="C:plasma membrane"/>
    <property type="evidence" value="ECO:0007669"/>
    <property type="project" value="UniProtKB-SubCell"/>
</dbReference>
<evidence type="ECO:0000256" key="6">
    <source>
        <dbReference type="ARBA" id="ARBA00038076"/>
    </source>
</evidence>
<feature type="transmembrane region" description="Helical" evidence="7">
    <location>
        <begin position="353"/>
        <end position="375"/>
    </location>
</feature>
<feature type="transmembrane region" description="Helical" evidence="7">
    <location>
        <begin position="725"/>
        <end position="751"/>
    </location>
</feature>
<evidence type="ECO:0000313" key="10">
    <source>
        <dbReference type="EMBL" id="KAA2258776.1"/>
    </source>
</evidence>
<dbReference type="Pfam" id="PF12704">
    <property type="entry name" value="MacB_PCD"/>
    <property type="match status" value="2"/>
</dbReference>
<feature type="transmembrane region" description="Helical" evidence="7">
    <location>
        <begin position="772"/>
        <end position="800"/>
    </location>
</feature>
<evidence type="ECO:0000256" key="2">
    <source>
        <dbReference type="ARBA" id="ARBA00022475"/>
    </source>
</evidence>
<comment type="caution">
    <text evidence="10">The sequence shown here is derived from an EMBL/GenBank/DDBJ whole genome shotgun (WGS) entry which is preliminary data.</text>
</comment>
<feature type="domain" description="MacB-like periplasmic core" evidence="9">
    <location>
        <begin position="490"/>
        <end position="696"/>
    </location>
</feature>
<feature type="domain" description="ABC3 transporter permease C-terminal" evidence="8">
    <location>
        <begin position="729"/>
        <end position="846"/>
    </location>
</feature>
<feature type="transmembrane region" description="Helical" evidence="7">
    <location>
        <begin position="437"/>
        <end position="457"/>
    </location>
</feature>
<dbReference type="OrthoDB" id="9780560at2"/>
<dbReference type="InterPro" id="IPR003838">
    <property type="entry name" value="ABC3_permease_C"/>
</dbReference>
<sequence>MLRTILAGMRARTARLVLSSVAIALGVAFVTGTLVLSDAMTASMNDGFAKTARNVDASVTLQTDGKPSSDKPETLSEDTLAAVRKAPGVAAADGRTGGSAPFLNSNGKAQSGSAIALESEPKLRPYDVVDGRFPQQDNEIALEKHAASNAKLTVGQQVTVLGKDDQKHSFTLVGTYQQGANTYGTELLLPQALRSLGQDGSAGYHEIVAMAAPGVSQQQLVDHIKTAVQGQKVKVITGADLTTERLKAVSSRAANFTTFLLAFAIIALVVASMVIYNTFTILIAQRTKELALLRCVGAGRGQVFGSVLAEALLMGLIASTIGLFGGLGVSALLQLGIGSLNDNGSDTPVTTPLSLSTVLAAFAVGTVVTVLAAVLPARKATKVAPIAALRTQTDSSEEVSRTGKVRMVLALLVAAVGGAAVALGLKQGDGGASSAVITSAGAMLLTLAVVMLGPLLVGPINRVLGAVPRALFGVPAKLAAANAGRNPKRTAATTAALLIGVTIVSLITVVATSAKDTVAKQLDQQFPADYWVTSALYDHKLPTSVGDKLAGVSALSKVAASTSVYAQIGTEDYREIATVPANSLGDLVRPTLTSGRLDKLGPGELALGQKTAETIGAHVGDTVPVAALGSNGKGTSAGPKQSFKVVAIFSGQSLGNALIAPESLAALDPQAKGYDNILLKVKPGVSLAEGRAAVDQATADSPIAKVESPSDSKDEINTQVNNVLAFIWAMIGLAVVIALVGIANTLSLSVLERTRESALLRALGLTRGQLRLMLVVESILMALMGAVLGLILGVGSGWLLTKSLSTAAMQVDLSVPVGQIGVLLVAAVIAAVLAAALPARRAARTSVVAGMAEA</sequence>
<keyword evidence="4 7" id="KW-1133">Transmembrane helix</keyword>
<dbReference type="PANTHER" id="PTHR30572">
    <property type="entry name" value="MEMBRANE COMPONENT OF TRANSPORTER-RELATED"/>
    <property type="match status" value="1"/>
</dbReference>
<dbReference type="RefSeq" id="WP_149851782.1">
    <property type="nucleotide sequence ID" value="NZ_VUOB01000041.1"/>
</dbReference>
<proteinExistence type="inferred from homology"/>
<feature type="domain" description="MacB-like periplasmic core" evidence="9">
    <location>
        <begin position="17"/>
        <end position="226"/>
    </location>
</feature>
<dbReference type="Pfam" id="PF02687">
    <property type="entry name" value="FtsX"/>
    <property type="match status" value="2"/>
</dbReference>
<keyword evidence="11" id="KW-1185">Reference proteome</keyword>
<dbReference type="Proteomes" id="UP000323454">
    <property type="component" value="Unassembled WGS sequence"/>
</dbReference>
<evidence type="ECO:0000313" key="11">
    <source>
        <dbReference type="Proteomes" id="UP000323454"/>
    </source>
</evidence>
<evidence type="ECO:0000256" key="1">
    <source>
        <dbReference type="ARBA" id="ARBA00004651"/>
    </source>
</evidence>
<name>A0A5B2X6D7_9PSEU</name>
<keyword evidence="3 7" id="KW-0812">Transmembrane</keyword>
<evidence type="ECO:0000256" key="3">
    <source>
        <dbReference type="ARBA" id="ARBA00022692"/>
    </source>
</evidence>
<dbReference type="EMBL" id="VUOB01000041">
    <property type="protein sequence ID" value="KAA2258776.1"/>
    <property type="molecule type" value="Genomic_DNA"/>
</dbReference>
<dbReference type="GO" id="GO:0022857">
    <property type="term" value="F:transmembrane transporter activity"/>
    <property type="evidence" value="ECO:0007669"/>
    <property type="project" value="TreeGrafter"/>
</dbReference>
<evidence type="ECO:0000259" key="9">
    <source>
        <dbReference type="Pfam" id="PF12704"/>
    </source>
</evidence>
<keyword evidence="2" id="KW-1003">Cell membrane</keyword>
<evidence type="ECO:0000259" key="8">
    <source>
        <dbReference type="Pfam" id="PF02687"/>
    </source>
</evidence>
<feature type="transmembrane region" description="Helical" evidence="7">
    <location>
        <begin position="820"/>
        <end position="837"/>
    </location>
</feature>
<feature type="transmembrane region" description="Helical" evidence="7">
    <location>
        <begin position="495"/>
        <end position="514"/>
    </location>
</feature>
<protein>
    <submittedName>
        <fullName evidence="10">FtsX-like permease family protein</fullName>
    </submittedName>
</protein>
<dbReference type="InterPro" id="IPR050250">
    <property type="entry name" value="Macrolide_Exporter_MacB"/>
</dbReference>
<reference evidence="10 11" key="2">
    <citation type="submission" date="2019-09" db="EMBL/GenBank/DDBJ databases">
        <authorList>
            <person name="Jin C."/>
        </authorList>
    </citation>
    <scope>NUCLEOTIDE SEQUENCE [LARGE SCALE GENOMIC DNA]</scope>
    <source>
        <strain evidence="10 11">AN110305</strain>
    </source>
</reference>
<feature type="transmembrane region" description="Helical" evidence="7">
    <location>
        <begin position="259"/>
        <end position="283"/>
    </location>
</feature>
<evidence type="ECO:0000256" key="4">
    <source>
        <dbReference type="ARBA" id="ARBA00022989"/>
    </source>
</evidence>
<feature type="transmembrane region" description="Helical" evidence="7">
    <location>
        <begin position="303"/>
        <end position="333"/>
    </location>
</feature>
<evidence type="ECO:0000256" key="7">
    <source>
        <dbReference type="SAM" id="Phobius"/>
    </source>
</evidence>
<gene>
    <name evidence="10" type="ORF">F0L68_23390</name>
</gene>
<comment type="subcellular location">
    <subcellularLocation>
        <location evidence="1">Cell membrane</location>
        <topology evidence="1">Multi-pass membrane protein</topology>
    </subcellularLocation>
</comment>
<dbReference type="PANTHER" id="PTHR30572:SF4">
    <property type="entry name" value="ABC TRANSPORTER PERMEASE YTRF"/>
    <property type="match status" value="1"/>
</dbReference>
<feature type="transmembrane region" description="Helical" evidence="7">
    <location>
        <begin position="407"/>
        <end position="425"/>
    </location>
</feature>
<comment type="similarity">
    <text evidence="6">Belongs to the ABC-4 integral membrane protein family.</text>
</comment>
<dbReference type="AlphaFoldDB" id="A0A5B2X6D7"/>
<dbReference type="InterPro" id="IPR025857">
    <property type="entry name" value="MacB_PCD"/>
</dbReference>
<evidence type="ECO:0000256" key="5">
    <source>
        <dbReference type="ARBA" id="ARBA00023136"/>
    </source>
</evidence>